<evidence type="ECO:0000313" key="2">
    <source>
        <dbReference type="Proteomes" id="UP000024404"/>
    </source>
</evidence>
<reference evidence="1" key="2">
    <citation type="submission" date="2022-06" db="UniProtKB">
        <authorList>
            <consortium name="EnsemblMetazoa"/>
        </authorList>
    </citation>
    <scope>IDENTIFICATION</scope>
</reference>
<proteinExistence type="predicted"/>
<evidence type="ECO:0000313" key="1">
    <source>
        <dbReference type="EnsemblMetazoa" id="OVOC7099.1"/>
    </source>
</evidence>
<dbReference type="EMBL" id="CMVM020000188">
    <property type="status" value="NOT_ANNOTATED_CDS"/>
    <property type="molecule type" value="Genomic_DNA"/>
</dbReference>
<keyword evidence="2" id="KW-1185">Reference proteome</keyword>
<reference evidence="2" key="1">
    <citation type="submission" date="2013-10" db="EMBL/GenBank/DDBJ databases">
        <title>Genome sequencing of Onchocerca volvulus.</title>
        <authorList>
            <person name="Cotton J."/>
            <person name="Tsai J."/>
            <person name="Stanley E."/>
            <person name="Tracey A."/>
            <person name="Holroyd N."/>
            <person name="Lustigman S."/>
            <person name="Berriman M."/>
        </authorList>
    </citation>
    <scope>NUCLEOTIDE SEQUENCE</scope>
</reference>
<organism evidence="1 2">
    <name type="scientific">Onchocerca volvulus</name>
    <dbReference type="NCBI Taxonomy" id="6282"/>
    <lineage>
        <taxon>Eukaryota</taxon>
        <taxon>Metazoa</taxon>
        <taxon>Ecdysozoa</taxon>
        <taxon>Nematoda</taxon>
        <taxon>Chromadorea</taxon>
        <taxon>Rhabditida</taxon>
        <taxon>Spirurina</taxon>
        <taxon>Spiruromorpha</taxon>
        <taxon>Filarioidea</taxon>
        <taxon>Onchocercidae</taxon>
        <taxon>Onchocerca</taxon>
    </lineage>
</organism>
<protein>
    <submittedName>
        <fullName evidence="1">Uncharacterized protein</fullName>
    </submittedName>
</protein>
<dbReference type="AlphaFoldDB" id="A0A8R1TY91"/>
<name>A0A8R1TY91_ONCVO</name>
<accession>A0A8R1TY91</accession>
<dbReference type="Proteomes" id="UP000024404">
    <property type="component" value="Unassembled WGS sequence"/>
</dbReference>
<dbReference type="EnsemblMetazoa" id="OVOC7099.1">
    <property type="protein sequence ID" value="OVOC7099.1"/>
    <property type="gene ID" value="WBGene00243908"/>
</dbReference>
<sequence>MLFTILTDLLQLTAKYPPTRADQLPAAFHPDQIIIPPPIVHFGVAKQPFVPVYITAKAYITQSLKPFAVESLSEMLQIDTTRT</sequence>